<proteinExistence type="predicted"/>
<dbReference type="EMBL" id="JACIJJ010000002">
    <property type="protein sequence ID" value="MBB5698544.1"/>
    <property type="molecule type" value="Genomic_DNA"/>
</dbReference>
<sequence length="474" mass="51022">MSGEPMQSVVVAGGGITGWAAAAALKRCLPHLDVTVLPIQPPADAFADRLPATLPSVLAFHGDLGLSEADAIVRTRAAFRLGTRFVGWAEGLPDYVHSYGAHGQAIAGSAFHQHWLRTGDAPFDRYAPAAALGREGRFLLPGEPPVDLYEYGLVLDLSAQAAMLRAFARHLGVREAVSELRSVRHRADGFVEAIETGAGPLVADLFVDATGPAATLRSAVGGDRTDWQRWLPCDRLAIDAAPTAAPPASLDMVEAIDAGWRFRIEGAVQTTTGACWSSAHDPRPGGIAFAAGSHAEPWAKNVVAIGDAATMVEPLEWTNLHLALSGIDRLVTMMPGRDCAPVEIAEFNRQARDEAARVRDFLLLHYVTTRRPEPFWRDMAAVELPDTLAHTLTQFAERGRLPFYEEETFARDSWLAVLLGQGVRPRRIDPMVEAIDPAPIAAGMARHRDALAAAAARAPTHAAFLQALHRQVLS</sequence>
<dbReference type="InterPro" id="IPR006905">
    <property type="entry name" value="Flavin_halogenase"/>
</dbReference>
<dbReference type="Proteomes" id="UP000557739">
    <property type="component" value="Unassembled WGS sequence"/>
</dbReference>
<organism evidence="1 2">
    <name type="scientific">Sphingomonas yantingensis</name>
    <dbReference type="NCBI Taxonomy" id="1241761"/>
    <lineage>
        <taxon>Bacteria</taxon>
        <taxon>Pseudomonadati</taxon>
        <taxon>Pseudomonadota</taxon>
        <taxon>Alphaproteobacteria</taxon>
        <taxon>Sphingomonadales</taxon>
        <taxon>Sphingomonadaceae</taxon>
        <taxon>Sphingomonas</taxon>
    </lineage>
</organism>
<dbReference type="InterPro" id="IPR050816">
    <property type="entry name" value="Flavin-dep_Halogenase_NPB"/>
</dbReference>
<dbReference type="RefSeq" id="WP_343053223.1">
    <property type="nucleotide sequence ID" value="NZ_JACIJJ010000002.1"/>
</dbReference>
<evidence type="ECO:0000313" key="2">
    <source>
        <dbReference type="Proteomes" id="UP000557739"/>
    </source>
</evidence>
<dbReference type="PANTHER" id="PTHR43747">
    <property type="entry name" value="FAD-BINDING PROTEIN"/>
    <property type="match status" value="1"/>
</dbReference>
<dbReference type="PANTHER" id="PTHR43747:SF4">
    <property type="entry name" value="FLAVIN-DEPENDENT TRYPTOPHAN HALOGENASE"/>
    <property type="match status" value="1"/>
</dbReference>
<keyword evidence="1" id="KW-0560">Oxidoreductase</keyword>
<dbReference type="EC" id="1.14.19.9" evidence="1"/>
<evidence type="ECO:0000313" key="1">
    <source>
        <dbReference type="EMBL" id="MBB5698544.1"/>
    </source>
</evidence>
<gene>
    <name evidence="1" type="ORF">FHR19_001889</name>
</gene>
<dbReference type="Pfam" id="PF04820">
    <property type="entry name" value="Trp_halogenase"/>
    <property type="match status" value="1"/>
</dbReference>
<dbReference type="GO" id="GO:0004497">
    <property type="term" value="F:monooxygenase activity"/>
    <property type="evidence" value="ECO:0007669"/>
    <property type="project" value="InterPro"/>
</dbReference>
<accession>A0A7W9AQ46</accession>
<dbReference type="AlphaFoldDB" id="A0A7W9AQ46"/>
<dbReference type="Gene3D" id="3.50.50.60">
    <property type="entry name" value="FAD/NAD(P)-binding domain"/>
    <property type="match status" value="1"/>
</dbReference>
<protein>
    <submittedName>
        <fullName evidence="1">Tryptophan halogenase</fullName>
        <ecNumber evidence="1">1.14.19.9</ecNumber>
    </submittedName>
</protein>
<keyword evidence="2" id="KW-1185">Reference proteome</keyword>
<reference evidence="1 2" key="1">
    <citation type="submission" date="2020-08" db="EMBL/GenBank/DDBJ databases">
        <title>Genomic Encyclopedia of Type Strains, Phase IV (KMG-IV): sequencing the most valuable type-strain genomes for metagenomic binning, comparative biology and taxonomic classification.</title>
        <authorList>
            <person name="Goeker M."/>
        </authorList>
    </citation>
    <scope>NUCLEOTIDE SEQUENCE [LARGE SCALE GENOMIC DNA]</scope>
    <source>
        <strain evidence="1 2">DSM 27244</strain>
    </source>
</reference>
<dbReference type="SUPFAM" id="SSF51905">
    <property type="entry name" value="FAD/NAD(P)-binding domain"/>
    <property type="match status" value="1"/>
</dbReference>
<name>A0A7W9AQ46_9SPHN</name>
<comment type="caution">
    <text evidence="1">The sequence shown here is derived from an EMBL/GenBank/DDBJ whole genome shotgun (WGS) entry which is preliminary data.</text>
</comment>
<dbReference type="InterPro" id="IPR036188">
    <property type="entry name" value="FAD/NAD-bd_sf"/>
</dbReference>